<dbReference type="AlphaFoldDB" id="A0A5B8XTF9"/>
<organism evidence="1 2">
    <name type="scientific">Microvenator marinus</name>
    <dbReference type="NCBI Taxonomy" id="2600177"/>
    <lineage>
        <taxon>Bacteria</taxon>
        <taxon>Deltaproteobacteria</taxon>
        <taxon>Bradymonadales</taxon>
        <taxon>Microvenatoraceae</taxon>
        <taxon>Microvenator</taxon>
    </lineage>
</organism>
<dbReference type="KEGG" id="bbae:FRD01_13190"/>
<sequence length="468" mass="52249">MSQENPLPSVEDLPPWLRYLAVAFVQRHLFWSDIKLVIETQLDGAKSGDFPGRSGWMYTRNEYATWVYSIEASVRLEFQPSSFWEKLDIFGQLELFGMNDSVELPWTAAMREGRVWLPEFGLAKAAMNDLVTLGFLEKDEDYYWLSDAAQDFTDGLGLKAEEWSSKILDAGDKTSRESLELKWKDWIAEVALDPKRADLSMITSVLSDEQLCDTIHTRMALGDESMSAVFDAAHERDLPLDPAKLESFLDSLKGTYTKVVCGPAGYALRRGILKEKALGLLVDFAQLSSAEFPDYTSDLIPDGIFEMLGDSTREIEGLADAALLLIEHATEHSQVAIRRALRYDQTGIVPLSLRLGAIGQEWATQEIVAAIPNVSAEFGGQLLNILEICGHEEHARVAEGLIAPADPGMAMFSELSGQLEQMSQILEDTLRSAVEAPEITEWAERIRARLPADFSFENLTSKPHQSKH</sequence>
<name>A0A5B8XTF9_9DELT</name>
<accession>A0A5B8XTF9</accession>
<dbReference type="Proteomes" id="UP000321595">
    <property type="component" value="Chromosome"/>
</dbReference>
<protein>
    <submittedName>
        <fullName evidence="1">Uncharacterized protein</fullName>
    </submittedName>
</protein>
<dbReference type="RefSeq" id="WP_146960353.1">
    <property type="nucleotide sequence ID" value="NZ_CP042467.1"/>
</dbReference>
<keyword evidence="2" id="KW-1185">Reference proteome</keyword>
<dbReference type="EMBL" id="CP042467">
    <property type="protein sequence ID" value="QED28168.1"/>
    <property type="molecule type" value="Genomic_DNA"/>
</dbReference>
<reference evidence="1 2" key="1">
    <citation type="submission" date="2019-08" db="EMBL/GenBank/DDBJ databases">
        <authorList>
            <person name="Liang Q."/>
        </authorList>
    </citation>
    <scope>NUCLEOTIDE SEQUENCE [LARGE SCALE GENOMIC DNA]</scope>
    <source>
        <strain evidence="1 2">V1718</strain>
    </source>
</reference>
<evidence type="ECO:0000313" key="2">
    <source>
        <dbReference type="Proteomes" id="UP000321595"/>
    </source>
</evidence>
<proteinExistence type="predicted"/>
<gene>
    <name evidence="1" type="ORF">FRD01_13190</name>
</gene>
<evidence type="ECO:0000313" key="1">
    <source>
        <dbReference type="EMBL" id="QED28168.1"/>
    </source>
</evidence>